<dbReference type="EMBL" id="LS974620">
    <property type="protein sequence ID" value="CAG7907883.1"/>
    <property type="molecule type" value="Genomic_DNA"/>
</dbReference>
<protein>
    <submittedName>
        <fullName evidence="1">Uncharacterized protein</fullName>
    </submittedName>
</protein>
<name>A0A8D9MDG5_BRACM</name>
<reference evidence="1 2" key="1">
    <citation type="submission" date="2021-07" db="EMBL/GenBank/DDBJ databases">
        <authorList>
            <consortium name="Genoscope - CEA"/>
            <person name="William W."/>
        </authorList>
    </citation>
    <scope>NUCLEOTIDE SEQUENCE [LARGE SCALE GENOMIC DNA]</scope>
</reference>
<evidence type="ECO:0000313" key="1">
    <source>
        <dbReference type="EMBL" id="CAG7907883.1"/>
    </source>
</evidence>
<feature type="non-terminal residue" evidence="1">
    <location>
        <position position="55"/>
    </location>
</feature>
<evidence type="ECO:0000313" key="2">
    <source>
        <dbReference type="Proteomes" id="UP000694005"/>
    </source>
</evidence>
<dbReference type="Proteomes" id="UP000694005">
    <property type="component" value="Chromosome A04"/>
</dbReference>
<dbReference type="Gramene" id="A04p27840.2_BraZ1">
    <property type="protein sequence ID" value="A04p27840.2_BraZ1.CDS.1"/>
    <property type="gene ID" value="A04g27840.2_BraZ1"/>
</dbReference>
<accession>A0A8D9MDG5</accession>
<dbReference type="AlphaFoldDB" id="A0A8D9MDG5"/>
<proteinExistence type="predicted"/>
<sequence length="55" mass="5869">MALILEFSTLKVLSDSLTLARAISGNIQSKEIIGIVKGIRAISSGFATISFYHVS</sequence>
<gene>
    <name evidence="1" type="ORF">BRAPAZ1V2_A04P27840.2</name>
</gene>
<organism evidence="1 2">
    <name type="scientific">Brassica campestris</name>
    <name type="common">Field mustard</name>
    <dbReference type="NCBI Taxonomy" id="3711"/>
    <lineage>
        <taxon>Eukaryota</taxon>
        <taxon>Viridiplantae</taxon>
        <taxon>Streptophyta</taxon>
        <taxon>Embryophyta</taxon>
        <taxon>Tracheophyta</taxon>
        <taxon>Spermatophyta</taxon>
        <taxon>Magnoliopsida</taxon>
        <taxon>eudicotyledons</taxon>
        <taxon>Gunneridae</taxon>
        <taxon>Pentapetalae</taxon>
        <taxon>rosids</taxon>
        <taxon>malvids</taxon>
        <taxon>Brassicales</taxon>
        <taxon>Brassicaceae</taxon>
        <taxon>Brassiceae</taxon>
        <taxon>Brassica</taxon>
    </lineage>
</organism>